<accession>A0A2P4XUI8</accession>
<feature type="region of interest" description="Disordered" evidence="1">
    <location>
        <begin position="53"/>
        <end position="76"/>
    </location>
</feature>
<evidence type="ECO:0008006" key="4">
    <source>
        <dbReference type="Google" id="ProtNLM"/>
    </source>
</evidence>
<dbReference type="AlphaFoldDB" id="A0A2P4XUI8"/>
<name>A0A2P4XUI8_9STRA</name>
<comment type="caution">
    <text evidence="2">The sequence shown here is derived from an EMBL/GenBank/DDBJ whole genome shotgun (WGS) entry which is preliminary data.</text>
</comment>
<keyword evidence="3" id="KW-1185">Reference proteome</keyword>
<reference evidence="2 3" key="1">
    <citation type="journal article" date="2017" name="Genome Biol. Evol.">
        <title>Phytophthora megakarya and P. palmivora, closely related causal agents of cacao black pod rot, underwent increases in genome sizes and gene numbers by different mechanisms.</title>
        <authorList>
            <person name="Ali S.S."/>
            <person name="Shao J."/>
            <person name="Lary D.J."/>
            <person name="Kronmiller B."/>
            <person name="Shen D."/>
            <person name="Strem M.D."/>
            <person name="Amoako-Attah I."/>
            <person name="Akrofi A.Y."/>
            <person name="Begoude B.A."/>
            <person name="Ten Hoopen G.M."/>
            <person name="Coulibaly K."/>
            <person name="Kebe B.I."/>
            <person name="Melnick R.L."/>
            <person name="Guiltinan M.J."/>
            <person name="Tyler B.M."/>
            <person name="Meinhardt L.W."/>
            <person name="Bailey B.A."/>
        </authorList>
    </citation>
    <scope>NUCLEOTIDE SEQUENCE [LARGE SCALE GENOMIC DNA]</scope>
    <source>
        <strain evidence="3">sbr112.9</strain>
    </source>
</reference>
<dbReference type="EMBL" id="NCKW01007908">
    <property type="protein sequence ID" value="POM69235.1"/>
    <property type="molecule type" value="Genomic_DNA"/>
</dbReference>
<evidence type="ECO:0000313" key="2">
    <source>
        <dbReference type="EMBL" id="POM69235.1"/>
    </source>
</evidence>
<gene>
    <name evidence="2" type="ORF">PHPALM_14497</name>
</gene>
<dbReference type="Proteomes" id="UP000237271">
    <property type="component" value="Unassembled WGS sequence"/>
</dbReference>
<dbReference type="OrthoDB" id="125160at2759"/>
<organism evidence="2 3">
    <name type="scientific">Phytophthora palmivora</name>
    <dbReference type="NCBI Taxonomy" id="4796"/>
    <lineage>
        <taxon>Eukaryota</taxon>
        <taxon>Sar</taxon>
        <taxon>Stramenopiles</taxon>
        <taxon>Oomycota</taxon>
        <taxon>Peronosporomycetes</taxon>
        <taxon>Peronosporales</taxon>
        <taxon>Peronosporaceae</taxon>
        <taxon>Phytophthora</taxon>
    </lineage>
</organism>
<evidence type="ECO:0000313" key="3">
    <source>
        <dbReference type="Proteomes" id="UP000237271"/>
    </source>
</evidence>
<proteinExistence type="predicted"/>
<sequence length="229" mass="25643">MILITSDVHDNEDRLLVSLDEFDGVFVLDAMRRERLFGVVGADDVNYDKDADYSCSESDIDDDDNGDFNSSDEGVEDVEEEVNNAEVDCTFDMSADDLREIGESGWQTYDEDHSDVLLDAATDFYAGSSGPTRSAVAFADSPLGMLFHFLPKEMWKLIADESNSYRERNISALAMLRRTKLLERQQKDPRRAVCESSGPIKAHEIVHVIALLFARAVAPIRDGLAGHWR</sequence>
<protein>
    <recommendedName>
        <fullName evidence="4">PiggyBac transposable element-derived protein domain-containing protein</fullName>
    </recommendedName>
</protein>
<evidence type="ECO:0000256" key="1">
    <source>
        <dbReference type="SAM" id="MobiDB-lite"/>
    </source>
</evidence>